<evidence type="ECO:0000313" key="3">
    <source>
        <dbReference type="Proteomes" id="UP000533598"/>
    </source>
</evidence>
<protein>
    <submittedName>
        <fullName evidence="2">Uncharacterized protein</fullName>
    </submittedName>
</protein>
<keyword evidence="1" id="KW-1133">Transmembrane helix</keyword>
<keyword evidence="1" id="KW-0812">Transmembrane</keyword>
<reference evidence="2 3" key="1">
    <citation type="submission" date="2020-08" db="EMBL/GenBank/DDBJ databases">
        <title>Sequencing the genomes of 1000 actinobacteria strains.</title>
        <authorList>
            <person name="Klenk H.-P."/>
        </authorList>
    </citation>
    <scope>NUCLEOTIDE SEQUENCE [LARGE SCALE GENOMIC DNA]</scope>
    <source>
        <strain evidence="2 3">DSM 44230</strain>
    </source>
</reference>
<evidence type="ECO:0000313" key="2">
    <source>
        <dbReference type="EMBL" id="MBB4674261.1"/>
    </source>
</evidence>
<name>A0A7W7C489_9PSEU</name>
<comment type="caution">
    <text evidence="2">The sequence shown here is derived from an EMBL/GenBank/DDBJ whole genome shotgun (WGS) entry which is preliminary data.</text>
</comment>
<dbReference type="Proteomes" id="UP000533598">
    <property type="component" value="Unassembled WGS sequence"/>
</dbReference>
<gene>
    <name evidence="2" type="ORF">HNR67_000379</name>
</gene>
<dbReference type="AlphaFoldDB" id="A0A7W7C489"/>
<sequence length="177" mass="18252">MTRWRGPGFEWRGLWGALGLLAGVFGMLVLPLLADAVLVEPTVTVRAGDTVDLRSDGAGNARLDLSPLAGFRQPSSTPQDSFSAGQDQAGVTVELKTGVLDPAVTFARIARLYELQGRPITPLGELRTATGLTGLAGEFGGGTLVLLGGPGPVVTVSAQGLGAPVLRRLLDGVVIEP</sequence>
<organism evidence="2 3">
    <name type="scientific">Crossiella cryophila</name>
    <dbReference type="NCBI Taxonomy" id="43355"/>
    <lineage>
        <taxon>Bacteria</taxon>
        <taxon>Bacillati</taxon>
        <taxon>Actinomycetota</taxon>
        <taxon>Actinomycetes</taxon>
        <taxon>Pseudonocardiales</taxon>
        <taxon>Pseudonocardiaceae</taxon>
        <taxon>Crossiella</taxon>
    </lineage>
</organism>
<dbReference type="EMBL" id="JACHMH010000001">
    <property type="protein sequence ID" value="MBB4674261.1"/>
    <property type="molecule type" value="Genomic_DNA"/>
</dbReference>
<feature type="transmembrane region" description="Helical" evidence="1">
    <location>
        <begin position="12"/>
        <end position="34"/>
    </location>
</feature>
<keyword evidence="3" id="KW-1185">Reference proteome</keyword>
<dbReference type="RefSeq" id="WP_185000296.1">
    <property type="nucleotide sequence ID" value="NZ_BAAAUI010000011.1"/>
</dbReference>
<keyword evidence="1" id="KW-0472">Membrane</keyword>
<evidence type="ECO:0000256" key="1">
    <source>
        <dbReference type="SAM" id="Phobius"/>
    </source>
</evidence>
<accession>A0A7W7C489</accession>
<proteinExistence type="predicted"/>